<keyword evidence="5" id="KW-1185">Reference proteome</keyword>
<dbReference type="NCBIfam" id="TIGR00350">
    <property type="entry name" value="lytR_cpsA_psr"/>
    <property type="match status" value="1"/>
</dbReference>
<dbReference type="OrthoDB" id="9782542at2"/>
<organism evidence="4 5">
    <name type="scientific">Actinacidiphila yanglinensis</name>
    <dbReference type="NCBI Taxonomy" id="310779"/>
    <lineage>
        <taxon>Bacteria</taxon>
        <taxon>Bacillati</taxon>
        <taxon>Actinomycetota</taxon>
        <taxon>Actinomycetes</taxon>
        <taxon>Kitasatosporales</taxon>
        <taxon>Streptomycetaceae</taxon>
        <taxon>Actinacidiphila</taxon>
    </lineage>
</organism>
<dbReference type="PANTHER" id="PTHR33392">
    <property type="entry name" value="POLYISOPRENYL-TEICHOIC ACID--PEPTIDOGLYCAN TEICHOIC ACID TRANSFERASE TAGU"/>
    <property type="match status" value="1"/>
</dbReference>
<dbReference type="EMBL" id="FNVU01000007">
    <property type="protein sequence ID" value="SEG62334.1"/>
    <property type="molecule type" value="Genomic_DNA"/>
</dbReference>
<dbReference type="Gene3D" id="3.40.630.190">
    <property type="entry name" value="LCP protein"/>
    <property type="match status" value="1"/>
</dbReference>
<dbReference type="Pfam" id="PF13399">
    <property type="entry name" value="LytR_C"/>
    <property type="match status" value="1"/>
</dbReference>
<dbReference type="RefSeq" id="WP_103886818.1">
    <property type="nucleotide sequence ID" value="NZ_FNVU01000007.1"/>
</dbReference>
<reference evidence="4 5" key="1">
    <citation type="submission" date="2016-10" db="EMBL/GenBank/DDBJ databases">
        <authorList>
            <person name="de Groot N.N."/>
        </authorList>
    </citation>
    <scope>NUCLEOTIDE SEQUENCE [LARGE SCALE GENOMIC DNA]</scope>
    <source>
        <strain evidence="4 5">CGMCC 4.2023</strain>
    </source>
</reference>
<dbReference type="Proteomes" id="UP000236754">
    <property type="component" value="Unassembled WGS sequence"/>
</dbReference>
<sequence length="501" mass="51487">MGFLLLVGCGAGAYAYFKLTGNIKSDDLSANGKNGAGKEKPDAFGRTPINILVIGSDARADAADKKLGGAADSSGARADVEMVLHISADRSNATVMSIPRDLVASWSGCHDKGHASMGPQTDQKINAALNGGPGCSVDAVHQLTGITIDHFMMVDFDGVVKMSNAVGGVPICVDNNVYDPYSHLKLKKGDHTLKGDAALEFLRTRHGFGDSSDSRGRTVAQHIYLNSLVGTLKSHGTLSSPTKLWKLANAATSALTVDNSLDSPSKLIGLANDLNKVPQNRITYATLQTYDTTVNGVSETLISKPSAPALFKTIIDDQSLTTASGGKTKASAAPTVPPSTIAVTVQNGTETGGRAGAIAQELIDKGFSQQTTSGNGASAATTLLSYPAGEQAQAQSVAKALGLPSKAVKQGTGTGIVLLIGNDWTTGTVFPGGKAGSTPADTKQALDGANSKLSKCAHVSTFDDVIGLNAQGRPTSSDHTYGSVSPTRAYALSSNVKDSAP</sequence>
<dbReference type="InterPro" id="IPR004474">
    <property type="entry name" value="LytR_CpsA_psr"/>
</dbReference>
<gene>
    <name evidence="4" type="ORF">SAMN05216223_10776</name>
</gene>
<name>A0A1H6BNT3_9ACTN</name>
<evidence type="ECO:0000259" key="3">
    <source>
        <dbReference type="Pfam" id="PF13399"/>
    </source>
</evidence>
<evidence type="ECO:0000256" key="1">
    <source>
        <dbReference type="ARBA" id="ARBA00006068"/>
    </source>
</evidence>
<dbReference type="AlphaFoldDB" id="A0A1H6BNT3"/>
<dbReference type="Gene3D" id="3.30.70.2390">
    <property type="match status" value="1"/>
</dbReference>
<dbReference type="PANTHER" id="PTHR33392:SF6">
    <property type="entry name" value="POLYISOPRENYL-TEICHOIC ACID--PEPTIDOGLYCAN TEICHOIC ACID TRANSFERASE TAGU"/>
    <property type="match status" value="1"/>
</dbReference>
<evidence type="ECO:0000313" key="5">
    <source>
        <dbReference type="Proteomes" id="UP000236754"/>
    </source>
</evidence>
<dbReference type="InterPro" id="IPR027381">
    <property type="entry name" value="LytR/CpsA/Psr_C"/>
</dbReference>
<dbReference type="Pfam" id="PF03816">
    <property type="entry name" value="LytR_cpsA_psr"/>
    <property type="match status" value="1"/>
</dbReference>
<evidence type="ECO:0000313" key="4">
    <source>
        <dbReference type="EMBL" id="SEG62334.1"/>
    </source>
</evidence>
<comment type="similarity">
    <text evidence="1">Belongs to the LytR/CpsA/Psr (LCP) family.</text>
</comment>
<proteinExistence type="inferred from homology"/>
<protein>
    <submittedName>
        <fullName evidence="4">Transcriptional attenuator, LytR family</fullName>
    </submittedName>
</protein>
<accession>A0A1H6BNT3</accession>
<feature type="domain" description="LytR/CpsA/Psr regulator C-terminal" evidence="3">
    <location>
        <begin position="341"/>
        <end position="424"/>
    </location>
</feature>
<feature type="domain" description="Cell envelope-related transcriptional attenuator" evidence="2">
    <location>
        <begin position="77"/>
        <end position="233"/>
    </location>
</feature>
<evidence type="ECO:0000259" key="2">
    <source>
        <dbReference type="Pfam" id="PF03816"/>
    </source>
</evidence>
<dbReference type="InterPro" id="IPR050922">
    <property type="entry name" value="LytR/CpsA/Psr_CW_biosynth"/>
</dbReference>